<name>A0A0H5QIF7_9EUKA</name>
<protein>
    <recommendedName>
        <fullName evidence="1">DUF1279 domain-containing protein</fullName>
    </recommendedName>
</protein>
<accession>A0A0H5QIF7</accession>
<dbReference type="PANTHER" id="PTHR21377:SF0">
    <property type="entry name" value="PROTEIN FAM210B, MITOCHONDRIAL"/>
    <property type="match status" value="1"/>
</dbReference>
<reference evidence="2" key="1">
    <citation type="submission" date="2015-04" db="EMBL/GenBank/DDBJ databases">
        <title>The genome sequence of the plant pathogenic Rhizarian Plasmodiophora brassicae reveals insights in its biotrophic life cycle and the origin of chitin synthesis.</title>
        <authorList>
            <person name="Schwelm A."/>
            <person name="Fogelqvist J."/>
            <person name="Knaust A."/>
            <person name="Julke S."/>
            <person name="Lilja T."/>
            <person name="Dhandapani V."/>
            <person name="Bonilla-Rosso G."/>
            <person name="Karlsson M."/>
            <person name="Shevchenko A."/>
            <person name="Choi S.R."/>
            <person name="Kim H.G."/>
            <person name="Park J.Y."/>
            <person name="Lim Y.P."/>
            <person name="Ludwig-Muller J."/>
            <person name="Dixelius C."/>
        </authorList>
    </citation>
    <scope>NUCLEOTIDE SEQUENCE</scope>
    <source>
        <tissue evidence="2">Potato root galls</tissue>
    </source>
</reference>
<dbReference type="PANTHER" id="PTHR21377">
    <property type="entry name" value="PROTEIN FAM210B, MITOCHONDRIAL"/>
    <property type="match status" value="1"/>
</dbReference>
<organism evidence="2">
    <name type="scientific">Spongospora subterranea</name>
    <dbReference type="NCBI Taxonomy" id="70186"/>
    <lineage>
        <taxon>Eukaryota</taxon>
        <taxon>Sar</taxon>
        <taxon>Rhizaria</taxon>
        <taxon>Endomyxa</taxon>
        <taxon>Phytomyxea</taxon>
        <taxon>Plasmodiophorida</taxon>
        <taxon>Plasmodiophoridae</taxon>
        <taxon>Spongospora</taxon>
    </lineage>
</organism>
<dbReference type="GO" id="GO:0005739">
    <property type="term" value="C:mitochondrion"/>
    <property type="evidence" value="ECO:0007669"/>
    <property type="project" value="TreeGrafter"/>
</dbReference>
<evidence type="ECO:0000259" key="1">
    <source>
        <dbReference type="Pfam" id="PF06916"/>
    </source>
</evidence>
<evidence type="ECO:0000313" key="2">
    <source>
        <dbReference type="EMBL" id="CRZ01422.1"/>
    </source>
</evidence>
<dbReference type="InterPro" id="IPR009688">
    <property type="entry name" value="FAM210A/B-like_dom"/>
</dbReference>
<dbReference type="InterPro" id="IPR045866">
    <property type="entry name" value="FAM210A/B-like"/>
</dbReference>
<dbReference type="AlphaFoldDB" id="A0A0H5QIF7"/>
<dbReference type="Pfam" id="PF06916">
    <property type="entry name" value="FAM210A-B_dom"/>
    <property type="match status" value="1"/>
</dbReference>
<dbReference type="EMBL" id="HACM01000980">
    <property type="protein sequence ID" value="CRZ01422.1"/>
    <property type="molecule type" value="Transcribed_RNA"/>
</dbReference>
<feature type="domain" description="DUF1279" evidence="1">
    <location>
        <begin position="36"/>
        <end position="117"/>
    </location>
</feature>
<proteinExistence type="predicted"/>
<sequence>QHFISVGSLPEDCNNSQRQLVVQHSPTIGNMSAASRLRQNVVLYGPIAAVTHIGLSLGSLSLWCGAVAYGVDLTPVMERFNLQTSAVATGGSFALAYVLHKATMPLRVPLTLLITPYAARFAPKFLRR</sequence>
<feature type="non-terminal residue" evidence="2">
    <location>
        <position position="1"/>
    </location>
</feature>